<dbReference type="RefSeq" id="WP_239151603.1">
    <property type="nucleotide sequence ID" value="NZ_BOPG01000019.1"/>
</dbReference>
<keyword evidence="2" id="KW-0812">Transmembrane</keyword>
<feature type="domain" description="Threonine/serine exporter-like N-terminal" evidence="3">
    <location>
        <begin position="32"/>
        <end position="270"/>
    </location>
</feature>
<dbReference type="PANTHER" id="PTHR31082:SF4">
    <property type="entry name" value="PHEROMONE-REGULATED MEMBRANE PROTEIN 10"/>
    <property type="match status" value="1"/>
</dbReference>
<feature type="transmembrane region" description="Helical" evidence="2">
    <location>
        <begin position="313"/>
        <end position="331"/>
    </location>
</feature>
<dbReference type="AlphaFoldDB" id="A0A8J3Z5Y4"/>
<keyword evidence="2" id="KW-1133">Transmembrane helix</keyword>
<dbReference type="Pfam" id="PF06738">
    <property type="entry name" value="ThrE"/>
    <property type="match status" value="1"/>
</dbReference>
<evidence type="ECO:0000259" key="3">
    <source>
        <dbReference type="Pfam" id="PF06738"/>
    </source>
</evidence>
<dbReference type="GO" id="GO:0022857">
    <property type="term" value="F:transmembrane transporter activity"/>
    <property type="evidence" value="ECO:0007669"/>
    <property type="project" value="InterPro"/>
</dbReference>
<dbReference type="InterPro" id="IPR051361">
    <property type="entry name" value="ThrE/Ser_Exporter"/>
</dbReference>
<protein>
    <recommendedName>
        <fullName evidence="3">Threonine/serine exporter-like N-terminal domain-containing protein</fullName>
    </recommendedName>
</protein>
<dbReference type="Proteomes" id="UP000612585">
    <property type="component" value="Unassembled WGS sequence"/>
</dbReference>
<keyword evidence="5" id="KW-1185">Reference proteome</keyword>
<feature type="transmembrane region" description="Helical" evidence="2">
    <location>
        <begin position="218"/>
        <end position="238"/>
    </location>
</feature>
<comment type="caution">
    <text evidence="4">The sequence shown here is derived from an EMBL/GenBank/DDBJ whole genome shotgun (WGS) entry which is preliminary data.</text>
</comment>
<feature type="transmembrane region" description="Helical" evidence="2">
    <location>
        <begin position="368"/>
        <end position="388"/>
    </location>
</feature>
<evidence type="ECO:0000256" key="2">
    <source>
        <dbReference type="SAM" id="Phobius"/>
    </source>
</evidence>
<feature type="transmembrane region" description="Helical" evidence="2">
    <location>
        <begin position="250"/>
        <end position="275"/>
    </location>
</feature>
<dbReference type="EMBL" id="BOPG01000019">
    <property type="protein sequence ID" value="GIJ55598.1"/>
    <property type="molecule type" value="Genomic_DNA"/>
</dbReference>
<keyword evidence="2" id="KW-0472">Membrane</keyword>
<evidence type="ECO:0000256" key="1">
    <source>
        <dbReference type="ARBA" id="ARBA00034125"/>
    </source>
</evidence>
<dbReference type="PANTHER" id="PTHR31082">
    <property type="entry name" value="PHEROMONE-REGULATED MEMBRANE PROTEIN 10"/>
    <property type="match status" value="1"/>
</dbReference>
<feature type="transmembrane region" description="Helical" evidence="2">
    <location>
        <begin position="337"/>
        <end position="356"/>
    </location>
</feature>
<feature type="transmembrane region" description="Helical" evidence="2">
    <location>
        <begin position="287"/>
        <end position="306"/>
    </location>
</feature>
<accession>A0A8J3Z5Y4</accession>
<feature type="transmembrane region" description="Helical" evidence="2">
    <location>
        <begin position="187"/>
        <end position="206"/>
    </location>
</feature>
<organism evidence="4 5">
    <name type="scientific">Virgisporangium aurantiacum</name>
    <dbReference type="NCBI Taxonomy" id="175570"/>
    <lineage>
        <taxon>Bacteria</taxon>
        <taxon>Bacillati</taxon>
        <taxon>Actinomycetota</taxon>
        <taxon>Actinomycetes</taxon>
        <taxon>Micromonosporales</taxon>
        <taxon>Micromonosporaceae</taxon>
        <taxon>Virgisporangium</taxon>
    </lineage>
</organism>
<name>A0A8J3Z5Y4_9ACTN</name>
<feature type="transmembrane region" description="Helical" evidence="2">
    <location>
        <begin position="400"/>
        <end position="421"/>
    </location>
</feature>
<dbReference type="InterPro" id="IPR010619">
    <property type="entry name" value="ThrE-like_N"/>
</dbReference>
<feature type="transmembrane region" description="Helical" evidence="2">
    <location>
        <begin position="163"/>
        <end position="180"/>
    </location>
</feature>
<proteinExistence type="inferred from homology"/>
<feature type="transmembrane region" description="Helical" evidence="2">
    <location>
        <begin position="136"/>
        <end position="157"/>
    </location>
</feature>
<evidence type="ECO:0000313" key="5">
    <source>
        <dbReference type="Proteomes" id="UP000612585"/>
    </source>
</evidence>
<evidence type="ECO:0000313" key="4">
    <source>
        <dbReference type="EMBL" id="GIJ55598.1"/>
    </source>
</evidence>
<sequence length="444" mass="46971">MRAVRASRRPHRAIVRTTIRATERKRQDLQQFLLYLGSALTASGEAVNEIEDHLGRVARAYGAPDARFGVLPTSIVVALDPGRPVTLEPTGQLRGGLRLDQTSAVFQVLKSAERGDLSPREGTRLIGRIVNSPPRFGLAATIVGHLVLTVGICLVLQPTPADLALAGLFGILVGLLKRVGQRWTSTQMIMPVGAAFFVAAVTFFLSHRGWADADVRSMVAPLVTFLPGATLTMAVVELSAAQLVTGASRLVAGVLQLLLLAFGIVAAAQVVGLPATDELVDDKTNLVGWWAPGVGVLLVGIGSYLYNSAPPRSLPWLCLVLYVAWAGQYVGDLLLGGYLSGFVGALVMTPAAYLVARLPSGPPALVSFLPAFWLLVPGALGLIGIAEYLGEDAATGLQDFLGMIGSMMAVALGVLCGYPLYRSLAATLRGLRRQAQLTVRPWIG</sequence>
<comment type="similarity">
    <text evidence="1">Belongs to the ThrE exporter (TC 2.A.79) family.</text>
</comment>
<gene>
    <name evidence="4" type="ORF">Vau01_031140</name>
</gene>
<reference evidence="4" key="1">
    <citation type="submission" date="2021-01" db="EMBL/GenBank/DDBJ databases">
        <title>Whole genome shotgun sequence of Virgisporangium aurantiacum NBRC 16421.</title>
        <authorList>
            <person name="Komaki H."/>
            <person name="Tamura T."/>
        </authorList>
    </citation>
    <scope>NUCLEOTIDE SEQUENCE</scope>
    <source>
        <strain evidence="4">NBRC 16421</strain>
    </source>
</reference>